<feature type="region of interest" description="Disordered" evidence="2">
    <location>
        <begin position="242"/>
        <end position="291"/>
    </location>
</feature>
<accession>A0A8T0KHP9</accession>
<dbReference type="PANTHER" id="PTHR31875:SF24">
    <property type="entry name" value="PROTEIN DEHYDRATION-INDUCED 19 HOMOLOG 5"/>
    <property type="match status" value="1"/>
</dbReference>
<evidence type="ECO:0000259" key="3">
    <source>
        <dbReference type="Pfam" id="PF05605"/>
    </source>
</evidence>
<feature type="domain" description="Di19 zinc-binding" evidence="3">
    <location>
        <begin position="144"/>
        <end position="187"/>
    </location>
</feature>
<proteinExistence type="inferred from homology"/>
<gene>
    <name evidence="5" type="ORF">HKW66_Vig0083020</name>
</gene>
<organism evidence="5 6">
    <name type="scientific">Phaseolus angularis</name>
    <name type="common">Azuki bean</name>
    <name type="synonym">Vigna angularis</name>
    <dbReference type="NCBI Taxonomy" id="3914"/>
    <lineage>
        <taxon>Eukaryota</taxon>
        <taxon>Viridiplantae</taxon>
        <taxon>Streptophyta</taxon>
        <taxon>Embryophyta</taxon>
        <taxon>Tracheophyta</taxon>
        <taxon>Spermatophyta</taxon>
        <taxon>Magnoliopsida</taxon>
        <taxon>eudicotyledons</taxon>
        <taxon>Gunneridae</taxon>
        <taxon>Pentapetalae</taxon>
        <taxon>rosids</taxon>
        <taxon>fabids</taxon>
        <taxon>Fabales</taxon>
        <taxon>Fabaceae</taxon>
        <taxon>Papilionoideae</taxon>
        <taxon>50 kb inversion clade</taxon>
        <taxon>NPAAA clade</taxon>
        <taxon>indigoferoid/millettioid clade</taxon>
        <taxon>Phaseoleae</taxon>
        <taxon>Vigna</taxon>
    </lineage>
</organism>
<comment type="similarity">
    <text evidence="1">Belongs to the Di19 family.</text>
</comment>
<dbReference type="InterPro" id="IPR008598">
    <property type="entry name" value="Di19_Zn-bd"/>
</dbReference>
<dbReference type="InterPro" id="IPR033347">
    <property type="entry name" value="Di19"/>
</dbReference>
<evidence type="ECO:0000259" key="4">
    <source>
        <dbReference type="Pfam" id="PF14571"/>
    </source>
</evidence>
<dbReference type="EMBL" id="JABFOF010000004">
    <property type="protein sequence ID" value="KAG2399216.1"/>
    <property type="molecule type" value="Genomic_DNA"/>
</dbReference>
<dbReference type="Proteomes" id="UP000743370">
    <property type="component" value="Unassembled WGS sequence"/>
</dbReference>
<evidence type="ECO:0000313" key="6">
    <source>
        <dbReference type="Proteomes" id="UP000743370"/>
    </source>
</evidence>
<feature type="domain" description="Di19 C-terminal" evidence="4">
    <location>
        <begin position="226"/>
        <end position="303"/>
    </location>
</feature>
<sequence length="304" mass="34496">MSDDNIDGKACPFPFRLRNLFSSLTHSQQNHTISFSLTTTMDFIFRAATVHPSNHFPSLQASRLHSEEEQPQAAALRRNLEKLKFERNSVNEEIQSYLLARRTNETWGPSRYLIWGEENVSESDEDKYSMLNYTDEDDDAKSLFQCPFCDFEFDFSSFRARLEEEDCYDPRDMTCPLCEENLGEDAVRVAQNSSKRSWKSDKSSISSGDTVVFDKKLPARGRHELVPDPLLTPFVRNLSVPNSRGIQPSEGFSSSASDISSGKGYDPDISSGKGSETDSGDEEDIEERRQKASFVQELMLSTLF</sequence>
<evidence type="ECO:0000256" key="1">
    <source>
        <dbReference type="ARBA" id="ARBA00007109"/>
    </source>
</evidence>
<feature type="compositionally biased region" description="Low complexity" evidence="2">
    <location>
        <begin position="249"/>
        <end position="264"/>
    </location>
</feature>
<dbReference type="Pfam" id="PF05605">
    <property type="entry name" value="zf-Di19"/>
    <property type="match status" value="1"/>
</dbReference>
<comment type="caution">
    <text evidence="5">The sequence shown here is derived from an EMBL/GenBank/DDBJ whole genome shotgun (WGS) entry which is preliminary data.</text>
</comment>
<dbReference type="Pfam" id="PF14571">
    <property type="entry name" value="Di19_C"/>
    <property type="match status" value="1"/>
</dbReference>
<dbReference type="AlphaFoldDB" id="A0A8T0KHP9"/>
<dbReference type="InterPro" id="IPR027935">
    <property type="entry name" value="Di19_C"/>
</dbReference>
<evidence type="ECO:0000256" key="2">
    <source>
        <dbReference type="SAM" id="MobiDB-lite"/>
    </source>
</evidence>
<reference evidence="5 6" key="1">
    <citation type="submission" date="2020-05" db="EMBL/GenBank/DDBJ databases">
        <title>Vigna angularis (adzuki bean) Var. LongXiaoDou No. 4 denovo assembly.</title>
        <authorList>
            <person name="Xiang H."/>
        </authorList>
    </citation>
    <scope>NUCLEOTIDE SEQUENCE [LARGE SCALE GENOMIC DNA]</scope>
    <source>
        <tissue evidence="5">Leaf</tissue>
    </source>
</reference>
<evidence type="ECO:0000313" key="5">
    <source>
        <dbReference type="EMBL" id="KAG2399216.1"/>
    </source>
</evidence>
<protein>
    <submittedName>
        <fullName evidence="5">Uncharacterized protein</fullName>
    </submittedName>
</protein>
<dbReference type="PANTHER" id="PTHR31875">
    <property type="entry name" value="PROTEIN DEHYDRATION-INDUCED 19"/>
    <property type="match status" value="1"/>
</dbReference>
<name>A0A8T0KHP9_PHAAN</name>